<dbReference type="Pfam" id="PF08327">
    <property type="entry name" value="AHSA1"/>
    <property type="match status" value="1"/>
</dbReference>
<dbReference type="InterPro" id="IPR013538">
    <property type="entry name" value="ASHA1/2-like_C"/>
</dbReference>
<dbReference type="InterPro" id="IPR023393">
    <property type="entry name" value="START-like_dom_sf"/>
</dbReference>
<dbReference type="CDD" id="cd07812">
    <property type="entry name" value="SRPBCC"/>
    <property type="match status" value="1"/>
</dbReference>
<feature type="domain" description="Activator of Hsp90 ATPase homologue 1/2-like C-terminal" evidence="2">
    <location>
        <begin position="14"/>
        <end position="122"/>
    </location>
</feature>
<dbReference type="EMBL" id="JAMQJY010000004">
    <property type="protein sequence ID" value="MCM2677584.1"/>
    <property type="molecule type" value="Genomic_DNA"/>
</dbReference>
<sequence length="245" mass="29385">MNEIIVFTYEELIDAPIDLVFTYLNKDEHVQQWNEFIVRNTYEKHSEDELEAGSTYQTVQKVGKKEFIFQAKILDYKPPFRAVVKTETKEGISITRYQLSQDTDGTLFKVEASITPSNVRYKFLTTLFGWMNRFIYKDIYQKFVDYVHAHNHRLWEVYYESEDGTYSLIGDLHLNEDQTWSVLLNHDHHDIYNLLKRFDYEWDEDRVHLLRANSFEEAEAGFYEWVETVWIPLLKKKYGDDYPVA</sequence>
<gene>
    <name evidence="3" type="ORF">NDM98_20475</name>
</gene>
<dbReference type="Gene3D" id="3.30.530.20">
    <property type="match status" value="1"/>
</dbReference>
<name>A0ABT0XNW7_9BACI</name>
<dbReference type="RefSeq" id="WP_251611384.1">
    <property type="nucleotide sequence ID" value="NZ_JAMQJY010000004.1"/>
</dbReference>
<evidence type="ECO:0000259" key="2">
    <source>
        <dbReference type="Pfam" id="PF08327"/>
    </source>
</evidence>
<evidence type="ECO:0000313" key="3">
    <source>
        <dbReference type="EMBL" id="MCM2677584.1"/>
    </source>
</evidence>
<protein>
    <submittedName>
        <fullName evidence="3">SRPBCC family protein</fullName>
    </submittedName>
</protein>
<comment type="similarity">
    <text evidence="1">Belongs to the AHA1 family.</text>
</comment>
<organism evidence="3 4">
    <name type="scientific">Alkalicoccobacillus plakortidis</name>
    <dbReference type="NCBI Taxonomy" id="444060"/>
    <lineage>
        <taxon>Bacteria</taxon>
        <taxon>Bacillati</taxon>
        <taxon>Bacillota</taxon>
        <taxon>Bacilli</taxon>
        <taxon>Bacillales</taxon>
        <taxon>Bacillaceae</taxon>
        <taxon>Alkalicoccobacillus</taxon>
    </lineage>
</organism>
<evidence type="ECO:0000256" key="1">
    <source>
        <dbReference type="ARBA" id="ARBA00006817"/>
    </source>
</evidence>
<keyword evidence="4" id="KW-1185">Reference proteome</keyword>
<proteinExistence type="inferred from homology"/>
<comment type="caution">
    <text evidence="3">The sequence shown here is derived from an EMBL/GenBank/DDBJ whole genome shotgun (WGS) entry which is preliminary data.</text>
</comment>
<dbReference type="SUPFAM" id="SSF55961">
    <property type="entry name" value="Bet v1-like"/>
    <property type="match status" value="1"/>
</dbReference>
<accession>A0ABT0XNW7</accession>
<reference evidence="3" key="1">
    <citation type="submission" date="2022-06" db="EMBL/GenBank/DDBJ databases">
        <title>Alkalicoccobacillus porphyridii sp. nov., isolated from a marine red alga, Porphyridium purpureum and reclassification of Shouchella plakortidis and Shouchella gibsonii as Alkalicoccobacillus plakortidis comb. nov. and Alkalicoccobacillus gibsonii comb. nov.</title>
        <authorList>
            <person name="Kim K.H."/>
            <person name="Lee J.K."/>
            <person name="Han D.M."/>
            <person name="Baek J.H."/>
            <person name="Jeon C.O."/>
        </authorList>
    </citation>
    <scope>NUCLEOTIDE SEQUENCE</scope>
    <source>
        <strain evidence="3">DSM 19153</strain>
    </source>
</reference>
<evidence type="ECO:0000313" key="4">
    <source>
        <dbReference type="Proteomes" id="UP001203665"/>
    </source>
</evidence>
<dbReference type="Proteomes" id="UP001203665">
    <property type="component" value="Unassembled WGS sequence"/>
</dbReference>